<proteinExistence type="predicted"/>
<accession>A0ABV5SNK6</accession>
<reference evidence="2 3" key="1">
    <citation type="submission" date="2024-09" db="EMBL/GenBank/DDBJ databases">
        <authorList>
            <person name="Sun Q."/>
            <person name="Mori K."/>
        </authorList>
    </citation>
    <scope>NUCLEOTIDE SEQUENCE [LARGE SCALE GENOMIC DNA]</scope>
    <source>
        <strain evidence="2 3">JCM 14321</strain>
    </source>
</reference>
<evidence type="ECO:0000313" key="3">
    <source>
        <dbReference type="Proteomes" id="UP001589667"/>
    </source>
</evidence>
<keyword evidence="1" id="KW-1133">Transmembrane helix</keyword>
<dbReference type="RefSeq" id="WP_157424685.1">
    <property type="nucleotide sequence ID" value="NZ_BAAANI010000007.1"/>
</dbReference>
<keyword evidence="1" id="KW-0812">Transmembrane</keyword>
<evidence type="ECO:0000256" key="1">
    <source>
        <dbReference type="SAM" id="Phobius"/>
    </source>
</evidence>
<gene>
    <name evidence="2" type="ORF">ACFFQV_06400</name>
</gene>
<protein>
    <submittedName>
        <fullName evidence="2">Uncharacterized protein</fullName>
    </submittedName>
</protein>
<name>A0ABV5SNK6_9MICO</name>
<evidence type="ECO:0000313" key="2">
    <source>
        <dbReference type="EMBL" id="MFB9641920.1"/>
    </source>
</evidence>
<comment type="caution">
    <text evidence="2">The sequence shown here is derived from an EMBL/GenBank/DDBJ whole genome shotgun (WGS) entry which is preliminary data.</text>
</comment>
<feature type="transmembrane region" description="Helical" evidence="1">
    <location>
        <begin position="26"/>
        <end position="48"/>
    </location>
</feature>
<keyword evidence="3" id="KW-1185">Reference proteome</keyword>
<dbReference type="Proteomes" id="UP001589667">
    <property type="component" value="Unassembled WGS sequence"/>
</dbReference>
<keyword evidence="1" id="KW-0472">Membrane</keyword>
<organism evidence="2 3">
    <name type="scientific">Agromyces lapidis</name>
    <dbReference type="NCBI Taxonomy" id="279574"/>
    <lineage>
        <taxon>Bacteria</taxon>
        <taxon>Bacillati</taxon>
        <taxon>Actinomycetota</taxon>
        <taxon>Actinomycetes</taxon>
        <taxon>Micrococcales</taxon>
        <taxon>Microbacteriaceae</taxon>
        <taxon>Agromyces</taxon>
    </lineage>
</organism>
<sequence length="120" mass="12616">MTDERPEPDDARHDERPVYGERRRRVLRITVLVALAALVLPLVLSIAGQARSAAARACAVYVERYDADAVGSRVALDLFGDGGPGWMCSAVSAGGVATPLANLGLLPSAPRPVDPDEVPA</sequence>
<dbReference type="EMBL" id="JBHMBL010000001">
    <property type="protein sequence ID" value="MFB9641920.1"/>
    <property type="molecule type" value="Genomic_DNA"/>
</dbReference>